<dbReference type="AlphaFoldDB" id="A0A9D3TKQ7"/>
<dbReference type="Proteomes" id="UP001046870">
    <property type="component" value="Chromosome 1"/>
</dbReference>
<reference evidence="1" key="1">
    <citation type="submission" date="2021-01" db="EMBL/GenBank/DDBJ databases">
        <authorList>
            <person name="Zahm M."/>
            <person name="Roques C."/>
            <person name="Cabau C."/>
            <person name="Klopp C."/>
            <person name="Donnadieu C."/>
            <person name="Jouanno E."/>
            <person name="Lampietro C."/>
            <person name="Louis A."/>
            <person name="Herpin A."/>
            <person name="Echchiki A."/>
            <person name="Berthelot C."/>
            <person name="Parey E."/>
            <person name="Roest-Crollius H."/>
            <person name="Braasch I."/>
            <person name="Postlethwait J."/>
            <person name="Bobe J."/>
            <person name="Montfort J."/>
            <person name="Bouchez O."/>
            <person name="Begum T."/>
            <person name="Mejri S."/>
            <person name="Adams A."/>
            <person name="Chen W.-J."/>
            <person name="Guiguen Y."/>
        </authorList>
    </citation>
    <scope>NUCLEOTIDE SEQUENCE</scope>
    <source>
        <strain evidence="1">YG-15Mar2019-1</strain>
        <tissue evidence="1">Brain</tissue>
    </source>
</reference>
<accession>A0A9D3TKQ7</accession>
<proteinExistence type="predicted"/>
<protein>
    <submittedName>
        <fullName evidence="1">Uncharacterized protein</fullName>
    </submittedName>
</protein>
<name>A0A9D3TKQ7_MEGAT</name>
<keyword evidence="2" id="KW-1185">Reference proteome</keyword>
<evidence type="ECO:0000313" key="2">
    <source>
        <dbReference type="Proteomes" id="UP001046870"/>
    </source>
</evidence>
<dbReference type="EMBL" id="JAFDVH010000001">
    <property type="protein sequence ID" value="KAG7491378.1"/>
    <property type="molecule type" value="Genomic_DNA"/>
</dbReference>
<comment type="caution">
    <text evidence="1">The sequence shown here is derived from an EMBL/GenBank/DDBJ whole genome shotgun (WGS) entry which is preliminary data.</text>
</comment>
<sequence>MKGEPEKRLVITGMGSTCSSDGGKCNACKENCSGDCECQCHHQRRSAHYCMCGHDYNYDGDCDGNRGSNCDGNHDSNCDCNSRNIHTQSLVPPGNGTAPAVRNGRVRGAVLRLRTGGVVVLLSTKRHRHDTTLANHTHRVF</sequence>
<gene>
    <name evidence="1" type="ORF">MATL_G00003040</name>
</gene>
<evidence type="ECO:0000313" key="1">
    <source>
        <dbReference type="EMBL" id="KAG7491378.1"/>
    </source>
</evidence>
<organism evidence="1 2">
    <name type="scientific">Megalops atlanticus</name>
    <name type="common">Tarpon</name>
    <name type="synonym">Clupea gigantea</name>
    <dbReference type="NCBI Taxonomy" id="7932"/>
    <lineage>
        <taxon>Eukaryota</taxon>
        <taxon>Metazoa</taxon>
        <taxon>Chordata</taxon>
        <taxon>Craniata</taxon>
        <taxon>Vertebrata</taxon>
        <taxon>Euteleostomi</taxon>
        <taxon>Actinopterygii</taxon>
        <taxon>Neopterygii</taxon>
        <taxon>Teleostei</taxon>
        <taxon>Elopiformes</taxon>
        <taxon>Megalopidae</taxon>
        <taxon>Megalops</taxon>
    </lineage>
</organism>